<dbReference type="Gene3D" id="1.20.1250.20">
    <property type="entry name" value="MFS general substrate transporter like domains"/>
    <property type="match status" value="1"/>
</dbReference>
<evidence type="ECO:0000256" key="6">
    <source>
        <dbReference type="SAM" id="Phobius"/>
    </source>
</evidence>
<dbReference type="PANTHER" id="PTHR23502:SF60">
    <property type="entry name" value="MAJOR FACILITATOR SUPERFAMILY (MFS) PROFILE DOMAIN-CONTAINING PROTEIN-RELATED"/>
    <property type="match status" value="1"/>
</dbReference>
<evidence type="ECO:0000313" key="9">
    <source>
        <dbReference type="Proteomes" id="UP000092154"/>
    </source>
</evidence>
<evidence type="ECO:0000256" key="3">
    <source>
        <dbReference type="ARBA" id="ARBA00022989"/>
    </source>
</evidence>
<organism evidence="8 9">
    <name type="scientific">Rhizopogon vinicolor AM-OR11-026</name>
    <dbReference type="NCBI Taxonomy" id="1314800"/>
    <lineage>
        <taxon>Eukaryota</taxon>
        <taxon>Fungi</taxon>
        <taxon>Dikarya</taxon>
        <taxon>Basidiomycota</taxon>
        <taxon>Agaricomycotina</taxon>
        <taxon>Agaricomycetes</taxon>
        <taxon>Agaricomycetidae</taxon>
        <taxon>Boletales</taxon>
        <taxon>Suillineae</taxon>
        <taxon>Rhizopogonaceae</taxon>
        <taxon>Rhizopogon</taxon>
    </lineage>
</organism>
<dbReference type="InterPro" id="IPR011701">
    <property type="entry name" value="MFS"/>
</dbReference>
<feature type="compositionally biased region" description="Polar residues" evidence="5">
    <location>
        <begin position="16"/>
        <end position="34"/>
    </location>
</feature>
<evidence type="ECO:0000256" key="1">
    <source>
        <dbReference type="ARBA" id="ARBA00004141"/>
    </source>
</evidence>
<evidence type="ECO:0000256" key="5">
    <source>
        <dbReference type="SAM" id="MobiDB-lite"/>
    </source>
</evidence>
<dbReference type="FunFam" id="1.20.1250.20:FF:000011">
    <property type="entry name" value="MFS multidrug transporter, putative"/>
    <property type="match status" value="1"/>
</dbReference>
<dbReference type="PANTHER" id="PTHR23502">
    <property type="entry name" value="MAJOR FACILITATOR SUPERFAMILY"/>
    <property type="match status" value="1"/>
</dbReference>
<proteinExistence type="predicted"/>
<evidence type="ECO:0000256" key="2">
    <source>
        <dbReference type="ARBA" id="ARBA00022692"/>
    </source>
</evidence>
<dbReference type="Pfam" id="PF07690">
    <property type="entry name" value="MFS_1"/>
    <property type="match status" value="1"/>
</dbReference>
<dbReference type="EMBL" id="KV448385">
    <property type="protein sequence ID" value="OAX36913.1"/>
    <property type="molecule type" value="Genomic_DNA"/>
</dbReference>
<name>A0A1B7MWB3_9AGAM</name>
<dbReference type="CDD" id="cd17323">
    <property type="entry name" value="MFS_Tpo1_MDR_like"/>
    <property type="match status" value="1"/>
</dbReference>
<feature type="transmembrane region" description="Helical" evidence="6">
    <location>
        <begin position="343"/>
        <end position="363"/>
    </location>
</feature>
<dbReference type="SUPFAM" id="SSF103473">
    <property type="entry name" value="MFS general substrate transporter"/>
    <property type="match status" value="1"/>
</dbReference>
<dbReference type="GO" id="GO:0005886">
    <property type="term" value="C:plasma membrane"/>
    <property type="evidence" value="ECO:0007669"/>
    <property type="project" value="TreeGrafter"/>
</dbReference>
<dbReference type="Proteomes" id="UP000092154">
    <property type="component" value="Unassembled WGS sequence"/>
</dbReference>
<feature type="region of interest" description="Disordered" evidence="5">
    <location>
        <begin position="1"/>
        <end position="62"/>
    </location>
</feature>
<feature type="transmembrane region" description="Helical" evidence="6">
    <location>
        <begin position="476"/>
        <end position="498"/>
    </location>
</feature>
<feature type="transmembrane region" description="Helical" evidence="6">
    <location>
        <begin position="202"/>
        <end position="223"/>
    </location>
</feature>
<keyword evidence="3 6" id="KW-1133">Transmembrane helix</keyword>
<feature type="transmembrane region" description="Helical" evidence="6">
    <location>
        <begin position="409"/>
        <end position="430"/>
    </location>
</feature>
<feature type="transmembrane region" description="Helical" evidence="6">
    <location>
        <begin position="384"/>
        <end position="403"/>
    </location>
</feature>
<dbReference type="InterPro" id="IPR020846">
    <property type="entry name" value="MFS_dom"/>
</dbReference>
<feature type="transmembrane region" description="Helical" evidence="6">
    <location>
        <begin position="303"/>
        <end position="323"/>
    </location>
</feature>
<feature type="transmembrane region" description="Helical" evidence="6">
    <location>
        <begin position="229"/>
        <end position="251"/>
    </location>
</feature>
<feature type="transmembrane region" description="Helical" evidence="6">
    <location>
        <begin position="168"/>
        <end position="190"/>
    </location>
</feature>
<sequence length="512" mass="55433">MAVSPTESVFPIESASVKTSRTHISAQDDTNDFSQLPRGEGGSAIPNEKAEDNADDDWERDPAHPRNWVPARKWLVITLISMYTFVTPLGSSMMAPGLPDIALKYNITNPTITAMTLSIFLLSFAIGPLFLAPLSEMYGRVWVFHIGNIIFLGLNIGCALAPNVASLIVFRFLAGLAGSAPIACGGGVIADLFAEHERASAMALFSLGPLLGPSIGPIIGGFVAETIGIAYVFYIIAALSGFCALLGIPLLKETYAPVIRLRLYKVAPDPEKAASESPALAMGKWEYIWINLKRPVIIFTRSFICFILSLYMALMYGIYYLMFTTFPDLFTGIYHFSTGLSGLAYFGIGFGFLSATVFGVKLSDKIYSYLSAKNGGVGKPEMRIPVLIFGSLFVPVGILWYGWSAQAQIQFMMPIIGTAIFGFGLMTTFLPIQLYLVDTFTYAASALSAASVFRSLFGFAFPLFGAQMFAALDYGGGNSLLAGLAIVIGIPFPIWIYYAGEGIRARSSLTRH</sequence>
<dbReference type="InParanoid" id="A0A1B7MWB3"/>
<feature type="transmembrane region" description="Helical" evidence="6">
    <location>
        <begin position="74"/>
        <end position="94"/>
    </location>
</feature>
<dbReference type="GO" id="GO:0022857">
    <property type="term" value="F:transmembrane transporter activity"/>
    <property type="evidence" value="ECO:0007669"/>
    <property type="project" value="InterPro"/>
</dbReference>
<dbReference type="PROSITE" id="PS50850">
    <property type="entry name" value="MFS"/>
    <property type="match status" value="1"/>
</dbReference>
<keyword evidence="4 6" id="KW-0472">Membrane</keyword>
<dbReference type="OrthoDB" id="6770063at2759"/>
<feature type="transmembrane region" description="Helical" evidence="6">
    <location>
        <begin position="141"/>
        <end position="162"/>
    </location>
</feature>
<evidence type="ECO:0000256" key="4">
    <source>
        <dbReference type="ARBA" id="ARBA00023136"/>
    </source>
</evidence>
<gene>
    <name evidence="8" type="ORF">K503DRAFT_801657</name>
</gene>
<protein>
    <submittedName>
        <fullName evidence="8">MFS general substrate transporter</fullName>
    </submittedName>
</protein>
<accession>A0A1B7MWB3</accession>
<keyword evidence="9" id="KW-1185">Reference proteome</keyword>
<comment type="subcellular location">
    <subcellularLocation>
        <location evidence="1">Membrane</location>
        <topology evidence="1">Multi-pass membrane protein</topology>
    </subcellularLocation>
</comment>
<reference evidence="8 9" key="1">
    <citation type="submission" date="2016-06" db="EMBL/GenBank/DDBJ databases">
        <title>Comparative genomics of the ectomycorrhizal sister species Rhizopogon vinicolor and Rhizopogon vesiculosus (Basidiomycota: Boletales) reveals a divergence of the mating type B locus.</title>
        <authorList>
            <consortium name="DOE Joint Genome Institute"/>
            <person name="Mujic A.B."/>
            <person name="Kuo A."/>
            <person name="Tritt A."/>
            <person name="Lipzen A."/>
            <person name="Chen C."/>
            <person name="Johnson J."/>
            <person name="Sharma A."/>
            <person name="Barry K."/>
            <person name="Grigoriev I.V."/>
            <person name="Spatafora J.W."/>
        </authorList>
    </citation>
    <scope>NUCLEOTIDE SEQUENCE [LARGE SCALE GENOMIC DNA]</scope>
    <source>
        <strain evidence="8 9">AM-OR11-026</strain>
    </source>
</reference>
<feature type="transmembrane region" description="Helical" evidence="6">
    <location>
        <begin position="114"/>
        <end position="134"/>
    </location>
</feature>
<dbReference type="STRING" id="1314800.A0A1B7MWB3"/>
<evidence type="ECO:0000313" key="8">
    <source>
        <dbReference type="EMBL" id="OAX36913.1"/>
    </source>
</evidence>
<dbReference type="AlphaFoldDB" id="A0A1B7MWB3"/>
<evidence type="ECO:0000259" key="7">
    <source>
        <dbReference type="PROSITE" id="PS50850"/>
    </source>
</evidence>
<feature type="domain" description="Major facilitator superfamily (MFS) profile" evidence="7">
    <location>
        <begin position="76"/>
        <end position="501"/>
    </location>
</feature>
<feature type="transmembrane region" description="Helical" evidence="6">
    <location>
        <begin position="442"/>
        <end position="464"/>
    </location>
</feature>
<dbReference type="InterPro" id="IPR036259">
    <property type="entry name" value="MFS_trans_sf"/>
</dbReference>
<keyword evidence="2 6" id="KW-0812">Transmembrane</keyword>
<dbReference type="PRINTS" id="PR01036">
    <property type="entry name" value="TCRTETB"/>
</dbReference>